<accession>A0A6M1RU30</accession>
<dbReference type="FunFam" id="3.40.930.10:FF:000009">
    <property type="entry name" value="PTS system, fructose specific IIABC component"/>
    <property type="match status" value="1"/>
</dbReference>
<dbReference type="PANTHER" id="PTHR47738">
    <property type="entry name" value="PTS SYSTEM FRUCTOSE-LIKE EIIA COMPONENT-RELATED"/>
    <property type="match status" value="1"/>
</dbReference>
<dbReference type="SUPFAM" id="SSF55804">
    <property type="entry name" value="Phoshotransferase/anion transport protein"/>
    <property type="match status" value="1"/>
</dbReference>
<name>A0A6M1RU30_9BACT</name>
<dbReference type="Proteomes" id="UP000477311">
    <property type="component" value="Unassembled WGS sequence"/>
</dbReference>
<dbReference type="InterPro" id="IPR016152">
    <property type="entry name" value="PTrfase/Anion_transptr"/>
</dbReference>
<dbReference type="GO" id="GO:0016740">
    <property type="term" value="F:transferase activity"/>
    <property type="evidence" value="ECO:0007669"/>
    <property type="project" value="UniProtKB-KW"/>
</dbReference>
<dbReference type="CDD" id="cd00211">
    <property type="entry name" value="PTS_IIA_fru"/>
    <property type="match status" value="1"/>
</dbReference>
<dbReference type="InterPro" id="IPR002178">
    <property type="entry name" value="PTS_EIIA_type-2_dom"/>
</dbReference>
<keyword evidence="2" id="KW-0808">Transferase</keyword>
<dbReference type="PROSITE" id="PS51094">
    <property type="entry name" value="PTS_EIIA_TYPE_2"/>
    <property type="match status" value="1"/>
</dbReference>
<dbReference type="InterPro" id="IPR051541">
    <property type="entry name" value="PTS_SugarTrans_NitroReg"/>
</dbReference>
<reference evidence="4 5" key="1">
    <citation type="submission" date="2020-02" db="EMBL/GenBank/DDBJ databases">
        <title>Draft genome sequence of Limisphaera ngatamarikiensis NGM72.4T, a thermophilic Verrucomicrobia grouped in subdivision 3.</title>
        <authorList>
            <person name="Carere C.R."/>
            <person name="Steen J."/>
            <person name="Hugenholtz P."/>
            <person name="Stott M.B."/>
        </authorList>
    </citation>
    <scope>NUCLEOTIDE SEQUENCE [LARGE SCALE GENOMIC DNA]</scope>
    <source>
        <strain evidence="4 5">NGM72.4</strain>
    </source>
</reference>
<comment type="caution">
    <text evidence="4">The sequence shown here is derived from an EMBL/GenBank/DDBJ whole genome shotgun (WGS) entry which is preliminary data.</text>
</comment>
<keyword evidence="5" id="KW-1185">Reference proteome</keyword>
<gene>
    <name evidence="4" type="ORF">G4L39_05775</name>
</gene>
<dbReference type="Gene3D" id="3.40.930.10">
    <property type="entry name" value="Mannitol-specific EII, Chain A"/>
    <property type="match status" value="1"/>
</dbReference>
<evidence type="ECO:0000259" key="3">
    <source>
        <dbReference type="PROSITE" id="PS51094"/>
    </source>
</evidence>
<evidence type="ECO:0000256" key="1">
    <source>
        <dbReference type="ARBA" id="ARBA00004496"/>
    </source>
</evidence>
<feature type="domain" description="PTS EIIA type-2" evidence="3">
    <location>
        <begin position="5"/>
        <end position="151"/>
    </location>
</feature>
<comment type="subcellular location">
    <subcellularLocation>
        <location evidence="1">Cytoplasm</location>
    </subcellularLocation>
</comment>
<sequence length="155" mass="17228">MDLADILTKDQIVTDLKATNRWEAIDELVDVLVATGKIRPEHRDAVVAVVRKRENSMSTGIGFGIGIPHASTDVIQEVVGALGRSRRGVDFEALDNQPVKLVMLFLVPQGQFQKHLHTLANIAKLLHKAEFRKALEEAPDAETMMDIIRQHCGKK</sequence>
<keyword evidence="4" id="KW-0762">Sugar transport</keyword>
<evidence type="ECO:0000313" key="5">
    <source>
        <dbReference type="Proteomes" id="UP000477311"/>
    </source>
</evidence>
<dbReference type="RefSeq" id="WP_165106624.1">
    <property type="nucleotide sequence ID" value="NZ_JAAKYA010000036.1"/>
</dbReference>
<protein>
    <submittedName>
        <fullName evidence="4">PTS sugar transporter subunit IIA</fullName>
    </submittedName>
</protein>
<proteinExistence type="predicted"/>
<dbReference type="EMBL" id="JAAKYA010000036">
    <property type="protein sequence ID" value="NGO38904.1"/>
    <property type="molecule type" value="Genomic_DNA"/>
</dbReference>
<dbReference type="AlphaFoldDB" id="A0A6M1RU30"/>
<evidence type="ECO:0000313" key="4">
    <source>
        <dbReference type="EMBL" id="NGO38904.1"/>
    </source>
</evidence>
<evidence type="ECO:0000256" key="2">
    <source>
        <dbReference type="ARBA" id="ARBA00022679"/>
    </source>
</evidence>
<dbReference type="GO" id="GO:0005737">
    <property type="term" value="C:cytoplasm"/>
    <property type="evidence" value="ECO:0007669"/>
    <property type="project" value="UniProtKB-SubCell"/>
</dbReference>
<dbReference type="Pfam" id="PF00359">
    <property type="entry name" value="PTS_EIIA_2"/>
    <property type="match status" value="1"/>
</dbReference>
<keyword evidence="4" id="KW-0813">Transport</keyword>
<organism evidence="4 5">
    <name type="scientific">Limisphaera ngatamarikiensis</name>
    <dbReference type="NCBI Taxonomy" id="1324935"/>
    <lineage>
        <taxon>Bacteria</taxon>
        <taxon>Pseudomonadati</taxon>
        <taxon>Verrucomicrobiota</taxon>
        <taxon>Verrucomicrobiia</taxon>
        <taxon>Limisphaerales</taxon>
        <taxon>Limisphaeraceae</taxon>
        <taxon>Limisphaera</taxon>
    </lineage>
</organism>